<dbReference type="RefSeq" id="WP_013685413.1">
    <property type="nucleotide sequence ID" value="NC_015321.1"/>
</dbReference>
<name>F2IH86_FLUTR</name>
<organism evidence="1 2">
    <name type="scientific">Fluviicola taffensis (strain DSM 16823 / NCIMB 13979 / RW262)</name>
    <dbReference type="NCBI Taxonomy" id="755732"/>
    <lineage>
        <taxon>Bacteria</taxon>
        <taxon>Pseudomonadati</taxon>
        <taxon>Bacteroidota</taxon>
        <taxon>Flavobacteriia</taxon>
        <taxon>Flavobacteriales</taxon>
        <taxon>Crocinitomicaceae</taxon>
        <taxon>Fluviicola</taxon>
    </lineage>
</organism>
<evidence type="ECO:0008006" key="3">
    <source>
        <dbReference type="Google" id="ProtNLM"/>
    </source>
</evidence>
<dbReference type="KEGG" id="fte:Fluta_0637"/>
<dbReference type="EMBL" id="CP002542">
    <property type="protein sequence ID" value="AEA42641.1"/>
    <property type="molecule type" value="Genomic_DNA"/>
</dbReference>
<dbReference type="AlphaFoldDB" id="F2IH86"/>
<dbReference type="HOGENOM" id="CLU_2011879_0_0_10"/>
<gene>
    <name evidence="1" type="ordered locus">Fluta_0637</name>
</gene>
<proteinExistence type="predicted"/>
<dbReference type="STRING" id="755732.Fluta_0637"/>
<protein>
    <recommendedName>
        <fullName evidence="3">YdhG-like domain-containing protein</fullName>
    </recommendedName>
</protein>
<reference evidence="1 2" key="1">
    <citation type="journal article" date="2011" name="Stand. Genomic Sci.">
        <title>Complete genome sequence of the gliding freshwater bacterium Fluviicola taffensis type strain (RW262).</title>
        <authorList>
            <person name="Woyke T."/>
            <person name="Chertkov O."/>
            <person name="Lapidus A."/>
            <person name="Nolan M."/>
            <person name="Lucas S."/>
            <person name="Del Rio T.G."/>
            <person name="Tice H."/>
            <person name="Cheng J.F."/>
            <person name="Tapia R."/>
            <person name="Han C."/>
            <person name="Goodwin L."/>
            <person name="Pitluck S."/>
            <person name="Liolios K."/>
            <person name="Pagani I."/>
            <person name="Ivanova N."/>
            <person name="Huntemann M."/>
            <person name="Mavromatis K."/>
            <person name="Mikhailova N."/>
            <person name="Pati A."/>
            <person name="Chen A."/>
            <person name="Palaniappan K."/>
            <person name="Land M."/>
            <person name="Hauser L."/>
            <person name="Brambilla E.M."/>
            <person name="Rohde M."/>
            <person name="Mwirichia R."/>
            <person name="Sikorski J."/>
            <person name="Tindall B.J."/>
            <person name="Goker M."/>
            <person name="Bristow J."/>
            <person name="Eisen J.A."/>
            <person name="Markowitz V."/>
            <person name="Hugenholtz P."/>
            <person name="Klenk H.P."/>
            <person name="Kyrpides N.C."/>
        </authorList>
    </citation>
    <scope>NUCLEOTIDE SEQUENCE [LARGE SCALE GENOMIC DNA]</scope>
    <source>
        <strain evidence="2">DSM 16823 / RW262 / RW262</strain>
    </source>
</reference>
<evidence type="ECO:0000313" key="1">
    <source>
        <dbReference type="EMBL" id="AEA42641.1"/>
    </source>
</evidence>
<dbReference type="eggNOG" id="COG5649">
    <property type="taxonomic scope" value="Bacteria"/>
</dbReference>
<keyword evidence="2" id="KW-1185">Reference proteome</keyword>
<dbReference type="OrthoDB" id="7619808at2"/>
<evidence type="ECO:0000313" key="2">
    <source>
        <dbReference type="Proteomes" id="UP000007463"/>
    </source>
</evidence>
<accession>F2IH86</accession>
<reference evidence="2" key="2">
    <citation type="submission" date="2011-02" db="EMBL/GenBank/DDBJ databases">
        <title>The complete genome of Fluviicola taffensis DSM 16823.</title>
        <authorList>
            <consortium name="US DOE Joint Genome Institute (JGI-PGF)"/>
            <person name="Lucas S."/>
            <person name="Copeland A."/>
            <person name="Lapidus A."/>
            <person name="Bruce D."/>
            <person name="Goodwin L."/>
            <person name="Pitluck S."/>
            <person name="Kyrpides N."/>
            <person name="Mavromatis K."/>
            <person name="Ivanova N."/>
            <person name="Mikhailova N."/>
            <person name="Pagani I."/>
            <person name="Chertkov O."/>
            <person name="Detter J.C."/>
            <person name="Han C."/>
            <person name="Tapia R."/>
            <person name="Land M."/>
            <person name="Hauser L."/>
            <person name="Markowitz V."/>
            <person name="Cheng J.-F."/>
            <person name="Hugenholtz P."/>
            <person name="Woyke T."/>
            <person name="Wu D."/>
            <person name="Tindall B."/>
            <person name="Pomrenke H.G."/>
            <person name="Brambilla E."/>
            <person name="Klenk H.-P."/>
            <person name="Eisen J.A."/>
        </authorList>
    </citation>
    <scope>NUCLEOTIDE SEQUENCE [LARGE SCALE GENOMIC DNA]</scope>
    <source>
        <strain evidence="2">DSM 16823 / RW262 / RW262</strain>
    </source>
</reference>
<sequence length="123" mass="13767">MSSSLAVFLGGYPHPIRELFLKTKELLETELPNSFQELDIAAKMLAFSYGSGYKGMICVLLPSQRGIKCSFSKGVELSSKSNLLMGDGKKTRYVEITPSILKNVEFIELVRNAKRYYEMTSGE</sequence>
<dbReference type="Proteomes" id="UP000007463">
    <property type="component" value="Chromosome"/>
</dbReference>